<keyword evidence="10" id="KW-0963">Cytoplasm</keyword>
<evidence type="ECO:0000256" key="3">
    <source>
        <dbReference type="ARBA" id="ARBA00022741"/>
    </source>
</evidence>
<feature type="binding site" evidence="10">
    <location>
        <position position="193"/>
    </location>
    <ligand>
        <name>sn-glycerol 3-phosphate</name>
        <dbReference type="ChEBI" id="CHEBI:57597"/>
    </ligand>
</feature>
<protein>
    <recommendedName>
        <fullName evidence="10">Glycerol-3-phosphate dehydrogenase [NAD(P)+]</fullName>
        <ecNumber evidence="10">1.1.1.94</ecNumber>
    </recommendedName>
    <alternativeName>
        <fullName evidence="10">NAD(P)(+)-dependent glycerol-3-phosphate dehydrogenase</fullName>
    </alternativeName>
    <alternativeName>
        <fullName evidence="10">NAD(P)H-dependent dihydroxyacetone-phosphate reductase</fullName>
    </alternativeName>
</protein>
<dbReference type="GO" id="GO:0141152">
    <property type="term" value="F:glycerol-3-phosphate dehydrogenase (NAD+) activity"/>
    <property type="evidence" value="ECO:0007669"/>
    <property type="project" value="RHEA"/>
</dbReference>
<feature type="domain" description="Glycerol-3-phosphate dehydrogenase NAD-dependent N-terminal" evidence="16">
    <location>
        <begin position="7"/>
        <end position="162"/>
    </location>
</feature>
<dbReference type="FunFam" id="3.40.50.720:FF:000019">
    <property type="entry name" value="Glycerol-3-phosphate dehydrogenase [NAD(P)+]"/>
    <property type="match status" value="1"/>
</dbReference>
<evidence type="ECO:0000259" key="16">
    <source>
        <dbReference type="Pfam" id="PF01210"/>
    </source>
</evidence>
<dbReference type="NCBIfam" id="NF000940">
    <property type="entry name" value="PRK00094.1-2"/>
    <property type="match status" value="1"/>
</dbReference>
<dbReference type="GO" id="GO:0006650">
    <property type="term" value="P:glycerophospholipid metabolic process"/>
    <property type="evidence" value="ECO:0007669"/>
    <property type="project" value="UniProtKB-UniRule"/>
</dbReference>
<comment type="catalytic activity">
    <reaction evidence="10">
        <text>sn-glycerol 3-phosphate + NAD(+) = dihydroxyacetone phosphate + NADH + H(+)</text>
        <dbReference type="Rhea" id="RHEA:11092"/>
        <dbReference type="ChEBI" id="CHEBI:15378"/>
        <dbReference type="ChEBI" id="CHEBI:57540"/>
        <dbReference type="ChEBI" id="CHEBI:57597"/>
        <dbReference type="ChEBI" id="CHEBI:57642"/>
        <dbReference type="ChEBI" id="CHEBI:57945"/>
        <dbReference type="EC" id="1.1.1.94"/>
    </reaction>
</comment>
<evidence type="ECO:0000313" key="18">
    <source>
        <dbReference type="EMBL" id="AQS42277.1"/>
    </source>
</evidence>
<dbReference type="GO" id="GO:0005829">
    <property type="term" value="C:cytosol"/>
    <property type="evidence" value="ECO:0007669"/>
    <property type="project" value="TreeGrafter"/>
</dbReference>
<reference evidence="18 19" key="2">
    <citation type="journal article" date="2016" name="Sci. Rep.">
        <title>The genome of Rhizobiales bacteria in predatory ants reveals urease gene functions but no genes for nitrogen fixation.</title>
        <authorList>
            <person name="Neuvonen M.M."/>
            <person name="Tamarit D."/>
            <person name="Naslund K."/>
            <person name="Liebig J."/>
            <person name="Feldhaar H."/>
            <person name="Moran N.A."/>
            <person name="Guy L."/>
            <person name="Andersson S.G."/>
        </authorList>
    </citation>
    <scope>NUCLEOTIDE SEQUENCE [LARGE SCALE GENOMIC DNA]</scope>
    <source>
        <strain evidence="18 19">Hsal</strain>
    </source>
</reference>
<dbReference type="GO" id="GO:0046167">
    <property type="term" value="P:glycerol-3-phosphate biosynthetic process"/>
    <property type="evidence" value="ECO:0007669"/>
    <property type="project" value="UniProtKB-UniRule"/>
</dbReference>
<reference evidence="18 19" key="1">
    <citation type="journal article" date="2010" name="Science">
        <title>Genomic comparison of the ants Camponotus floridanus and Harpegnathos saltator.</title>
        <authorList>
            <person name="Bonasio R."/>
            <person name="Zhang G."/>
            <person name="Ye C."/>
            <person name="Mutti N.S."/>
            <person name="Fang X."/>
            <person name="Qin N."/>
            <person name="Donahue G."/>
            <person name="Yang P."/>
            <person name="Li Q."/>
            <person name="Li C."/>
            <person name="Zhang P."/>
            <person name="Huang Z."/>
            <person name="Berger S.L."/>
            <person name="Reinberg D."/>
            <person name="Wang J."/>
            <person name="Liebig J."/>
        </authorList>
    </citation>
    <scope>NUCLEOTIDE SEQUENCE [LARGE SCALE GENOMIC DNA]</scope>
    <source>
        <strain evidence="18 19">Hsal</strain>
    </source>
</reference>
<evidence type="ECO:0000256" key="11">
    <source>
        <dbReference type="PIRSR" id="PIRSR000114-1"/>
    </source>
</evidence>
<evidence type="ECO:0000256" key="7">
    <source>
        <dbReference type="ARBA" id="ARBA00023098"/>
    </source>
</evidence>
<dbReference type="HAMAP" id="MF_00394">
    <property type="entry name" value="NAD_Glyc3P_dehydrog"/>
    <property type="match status" value="1"/>
</dbReference>
<keyword evidence="7 10" id="KW-0443">Lipid metabolism</keyword>
<feature type="binding site" evidence="10">
    <location>
        <position position="257"/>
    </location>
    <ligand>
        <name>sn-glycerol 3-phosphate</name>
        <dbReference type="ChEBI" id="CHEBI:57597"/>
    </ligand>
</feature>
<dbReference type="UniPathway" id="UPA00940"/>
<dbReference type="AlphaFoldDB" id="A0A1U9JWM1"/>
<evidence type="ECO:0000256" key="5">
    <source>
        <dbReference type="ARBA" id="ARBA00023002"/>
    </source>
</evidence>
<keyword evidence="5 10" id="KW-0560">Oxidoreductase</keyword>
<feature type="binding site" evidence="10">
    <location>
        <position position="53"/>
    </location>
    <ligand>
        <name>NADPH</name>
        <dbReference type="ChEBI" id="CHEBI:57783"/>
    </ligand>
</feature>
<dbReference type="InterPro" id="IPR008927">
    <property type="entry name" value="6-PGluconate_DH-like_C_sf"/>
</dbReference>
<feature type="binding site" evidence="10">
    <location>
        <position position="36"/>
    </location>
    <ligand>
        <name>NADPH</name>
        <dbReference type="ChEBI" id="CHEBI:57783"/>
    </ligand>
</feature>
<comment type="pathway">
    <text evidence="10">Membrane lipid metabolism; glycerophospholipid metabolism.</text>
</comment>
<dbReference type="Gene3D" id="3.40.50.720">
    <property type="entry name" value="NAD(P)-binding Rossmann-like Domain"/>
    <property type="match status" value="1"/>
</dbReference>
<dbReference type="GO" id="GO:0051287">
    <property type="term" value="F:NAD binding"/>
    <property type="evidence" value="ECO:0007669"/>
    <property type="project" value="InterPro"/>
</dbReference>
<feature type="binding site" evidence="13">
    <location>
        <position position="142"/>
    </location>
    <ligand>
        <name>NAD(+)</name>
        <dbReference type="ChEBI" id="CHEBI:57540"/>
    </ligand>
</feature>
<dbReference type="EC" id="1.1.1.94" evidence="10"/>
<comment type="function">
    <text evidence="10">Catalyzes the reduction of the glycolytic intermediate dihydroxyacetone phosphate (DHAP) to sn-glycerol 3-phosphate (G3P), the key precursor for phospholipid synthesis.</text>
</comment>
<name>A0A1U9JWM1_9HYPH</name>
<feature type="binding site" evidence="10">
    <location>
        <position position="142"/>
    </location>
    <ligand>
        <name>NADPH</name>
        <dbReference type="ChEBI" id="CHEBI:57783"/>
    </ligand>
</feature>
<organism evidence="18 19">
    <name type="scientific">Candidatus Tokpelaia hoelldobleri</name>
    <dbReference type="NCBI Taxonomy" id="1902579"/>
    <lineage>
        <taxon>Bacteria</taxon>
        <taxon>Pseudomonadati</taxon>
        <taxon>Pseudomonadota</taxon>
        <taxon>Alphaproteobacteria</taxon>
        <taxon>Hyphomicrobiales</taxon>
        <taxon>Candidatus Tokpelaia</taxon>
    </lineage>
</organism>
<keyword evidence="9 10" id="KW-1208">Phospholipid metabolism</keyword>
<keyword evidence="8 10" id="KW-0594">Phospholipid biosynthesis</keyword>
<feature type="binding site" evidence="13">
    <location>
        <begin position="12"/>
        <end position="17"/>
    </location>
    <ligand>
        <name>NAD(+)</name>
        <dbReference type="ChEBI" id="CHEBI:57540"/>
    </ligand>
</feature>
<dbReference type="STRING" id="1902579.BHV28_15990"/>
<evidence type="ECO:0000259" key="17">
    <source>
        <dbReference type="Pfam" id="PF07479"/>
    </source>
</evidence>
<gene>
    <name evidence="10 18" type="primary">gpsA</name>
    <name evidence="18" type="ORF">BHV28_15990</name>
</gene>
<keyword evidence="3 10" id="KW-0547">Nucleotide-binding</keyword>
<evidence type="ECO:0000256" key="8">
    <source>
        <dbReference type="ARBA" id="ARBA00023209"/>
    </source>
</evidence>
<dbReference type="Pfam" id="PF07479">
    <property type="entry name" value="NAD_Gly3P_dh_C"/>
    <property type="match status" value="1"/>
</dbReference>
<feature type="binding site" evidence="10">
    <location>
        <position position="278"/>
    </location>
    <ligand>
        <name>NADPH</name>
        <dbReference type="ChEBI" id="CHEBI:57783"/>
    </ligand>
</feature>
<dbReference type="InterPro" id="IPR006168">
    <property type="entry name" value="G3P_DH_NAD-dep"/>
</dbReference>
<evidence type="ECO:0000256" key="1">
    <source>
        <dbReference type="ARBA" id="ARBA00011009"/>
    </source>
</evidence>
<dbReference type="GO" id="GO:0008654">
    <property type="term" value="P:phospholipid biosynthetic process"/>
    <property type="evidence" value="ECO:0007669"/>
    <property type="project" value="UniProtKB-KW"/>
</dbReference>
<keyword evidence="4 10" id="KW-0521">NADP</keyword>
<dbReference type="Proteomes" id="UP000188912">
    <property type="component" value="Chromosome"/>
</dbReference>
<feature type="binding site" evidence="13">
    <location>
        <position position="257"/>
    </location>
    <ligand>
        <name>NAD(+)</name>
        <dbReference type="ChEBI" id="CHEBI:57540"/>
    </ligand>
</feature>
<proteinExistence type="inferred from homology"/>
<comment type="subcellular location">
    <subcellularLocation>
        <location evidence="10">Cytoplasm</location>
    </subcellularLocation>
</comment>
<evidence type="ECO:0000256" key="9">
    <source>
        <dbReference type="ARBA" id="ARBA00023264"/>
    </source>
</evidence>
<feature type="binding site" evidence="10">
    <location>
        <position position="258"/>
    </location>
    <ligand>
        <name>sn-glycerol 3-phosphate</name>
        <dbReference type="ChEBI" id="CHEBI:57597"/>
    </ligand>
</feature>
<evidence type="ECO:0000256" key="10">
    <source>
        <dbReference type="HAMAP-Rule" id="MF_00394"/>
    </source>
</evidence>
<evidence type="ECO:0000256" key="4">
    <source>
        <dbReference type="ARBA" id="ARBA00022857"/>
    </source>
</evidence>
<dbReference type="Pfam" id="PF01210">
    <property type="entry name" value="NAD_Gly3P_dh_N"/>
    <property type="match status" value="1"/>
</dbReference>
<dbReference type="GO" id="GO:0141153">
    <property type="term" value="F:glycerol-3-phosphate dehydrogenase (NADP+) activity"/>
    <property type="evidence" value="ECO:0007669"/>
    <property type="project" value="RHEA"/>
</dbReference>
<feature type="binding site" evidence="10">
    <location>
        <position position="276"/>
    </location>
    <ligand>
        <name>NADPH</name>
        <dbReference type="ChEBI" id="CHEBI:57783"/>
    </ligand>
</feature>
<dbReference type="SUPFAM" id="SSF48179">
    <property type="entry name" value="6-phosphogluconate dehydrogenase C-terminal domain-like"/>
    <property type="match status" value="1"/>
</dbReference>
<dbReference type="Gene3D" id="1.10.1040.10">
    <property type="entry name" value="N-(1-d-carboxylethyl)-l-norvaline Dehydrogenase, domain 2"/>
    <property type="match status" value="1"/>
</dbReference>
<feature type="binding site" evidence="10">
    <location>
        <position position="246"/>
    </location>
    <ligand>
        <name>sn-glycerol 3-phosphate</name>
        <dbReference type="ChEBI" id="CHEBI:57597"/>
    </ligand>
</feature>
<evidence type="ECO:0000256" key="13">
    <source>
        <dbReference type="PIRSR" id="PIRSR000114-3"/>
    </source>
</evidence>
<evidence type="ECO:0000256" key="12">
    <source>
        <dbReference type="PIRSR" id="PIRSR000114-2"/>
    </source>
</evidence>
<keyword evidence="6 10" id="KW-0520">NAD</keyword>
<accession>A0A1U9JWM1</accession>
<dbReference type="NCBIfam" id="NF000942">
    <property type="entry name" value="PRK00094.1-4"/>
    <property type="match status" value="1"/>
</dbReference>
<dbReference type="PANTHER" id="PTHR11728">
    <property type="entry name" value="GLYCEROL-3-PHOSPHATE DEHYDROGENASE"/>
    <property type="match status" value="1"/>
</dbReference>
<feature type="domain" description="Glycerol-3-phosphate dehydrogenase NAD-dependent C-terminal" evidence="17">
    <location>
        <begin position="182"/>
        <end position="317"/>
    </location>
</feature>
<dbReference type="GO" id="GO:0005975">
    <property type="term" value="P:carbohydrate metabolic process"/>
    <property type="evidence" value="ECO:0007669"/>
    <property type="project" value="InterPro"/>
</dbReference>
<dbReference type="PANTHER" id="PTHR11728:SF1">
    <property type="entry name" value="GLYCEROL-3-PHOSPHATE DEHYDROGENASE [NAD(+)] 2, CHLOROPLASTIC"/>
    <property type="match status" value="1"/>
</dbReference>
<evidence type="ECO:0000313" key="19">
    <source>
        <dbReference type="Proteomes" id="UP000188912"/>
    </source>
</evidence>
<feature type="binding site" evidence="10">
    <location>
        <position position="256"/>
    </location>
    <ligand>
        <name>sn-glycerol 3-phosphate</name>
        <dbReference type="ChEBI" id="CHEBI:57597"/>
    </ligand>
</feature>
<feature type="binding site" evidence="10">
    <location>
        <position position="138"/>
    </location>
    <ligand>
        <name>sn-glycerol 3-phosphate</name>
        <dbReference type="ChEBI" id="CHEBI:57597"/>
    </ligand>
</feature>
<dbReference type="InterPro" id="IPR036291">
    <property type="entry name" value="NAD(P)-bd_dom_sf"/>
</dbReference>
<dbReference type="InterPro" id="IPR013328">
    <property type="entry name" value="6PGD_dom2"/>
</dbReference>
<feature type="binding site" evidence="10">
    <location>
        <position position="110"/>
    </location>
    <ligand>
        <name>NADPH</name>
        <dbReference type="ChEBI" id="CHEBI:57783"/>
    </ligand>
</feature>
<feature type="binding site" evidence="10">
    <location>
        <position position="16"/>
    </location>
    <ligand>
        <name>NADPH</name>
        <dbReference type="ChEBI" id="CHEBI:57783"/>
    </ligand>
</feature>
<evidence type="ECO:0000256" key="2">
    <source>
        <dbReference type="ARBA" id="ARBA00022516"/>
    </source>
</evidence>
<sequence>MTGNRQNITVLGGGAWGTTLAAQAVRRGHEGALYARDAATVAEINEHGRNSRYLPGIALPAGICATTDAASALASAQVILAVIPAQALGQALMQLRDFIPPQAKLVLCAKGIERGTQRFMSEVVHDLLPGQALAALSGPSFAADVAQGLPTAVTIAAEDADLAKALVQALSDKTFRCYASTDLRGVEIGGALKNVLALAAGMAAGRSLGASAQAALVTRGFAELRRIGLKLGGRAETMTGLAVLGDLLLSCSSPQSRNYAYGMALGAGRPTAGLPLAEGVATASVAAQLCAEHDIEAPLMGAIAAVCAGKTTVEEAIAALLSRPLKFED</sequence>
<dbReference type="KEGG" id="thd:BHV28_15990"/>
<evidence type="ECO:0000256" key="14">
    <source>
        <dbReference type="RuleBase" id="RU000437"/>
    </source>
</evidence>
<dbReference type="SUPFAM" id="SSF51735">
    <property type="entry name" value="NAD(P)-binding Rossmann-fold domains"/>
    <property type="match status" value="1"/>
</dbReference>
<comment type="caution">
    <text evidence="10">Lacks conserved residue(s) required for the propagation of feature annotation.</text>
</comment>
<keyword evidence="2 10" id="KW-0444">Lipid biosynthesis</keyword>
<dbReference type="PROSITE" id="PS00957">
    <property type="entry name" value="NAD_G3PDH"/>
    <property type="match status" value="1"/>
</dbReference>
<feature type="binding site" evidence="12">
    <location>
        <position position="110"/>
    </location>
    <ligand>
        <name>substrate</name>
    </ligand>
</feature>
<dbReference type="PRINTS" id="PR00077">
    <property type="entry name" value="GPDHDRGNASE"/>
</dbReference>
<evidence type="ECO:0000256" key="6">
    <source>
        <dbReference type="ARBA" id="ARBA00023027"/>
    </source>
</evidence>
<feature type="binding site" evidence="10">
    <location>
        <position position="140"/>
    </location>
    <ligand>
        <name>sn-glycerol 3-phosphate</name>
        <dbReference type="ChEBI" id="CHEBI:57597"/>
    </ligand>
</feature>
<evidence type="ECO:0000256" key="15">
    <source>
        <dbReference type="RuleBase" id="RU000439"/>
    </source>
</evidence>
<comment type="catalytic activity">
    <reaction evidence="10 15">
        <text>sn-glycerol 3-phosphate + NADP(+) = dihydroxyacetone phosphate + NADPH + H(+)</text>
        <dbReference type="Rhea" id="RHEA:11096"/>
        <dbReference type="ChEBI" id="CHEBI:15378"/>
        <dbReference type="ChEBI" id="CHEBI:57597"/>
        <dbReference type="ChEBI" id="CHEBI:57642"/>
        <dbReference type="ChEBI" id="CHEBI:57783"/>
        <dbReference type="ChEBI" id="CHEBI:58349"/>
        <dbReference type="EC" id="1.1.1.94"/>
    </reaction>
</comment>
<dbReference type="PIRSF" id="PIRSF000114">
    <property type="entry name" value="Glycerol-3-P_dh"/>
    <property type="match status" value="1"/>
</dbReference>
<feature type="binding site" evidence="12">
    <location>
        <begin position="257"/>
        <end position="258"/>
    </location>
    <ligand>
        <name>substrate</name>
    </ligand>
</feature>
<comment type="similarity">
    <text evidence="1 10 14">Belongs to the NAD-dependent glycerol-3-phosphate dehydrogenase family.</text>
</comment>
<dbReference type="EMBL" id="CP017315">
    <property type="protein sequence ID" value="AQS42277.1"/>
    <property type="molecule type" value="Genomic_DNA"/>
</dbReference>
<dbReference type="InterPro" id="IPR011128">
    <property type="entry name" value="G3P_DH_NAD-dep_N"/>
</dbReference>
<feature type="active site" description="Proton acceptor" evidence="10 11">
    <location>
        <position position="193"/>
    </location>
</feature>
<feature type="binding site" evidence="10">
    <location>
        <position position="110"/>
    </location>
    <ligand>
        <name>sn-glycerol 3-phosphate</name>
        <dbReference type="ChEBI" id="CHEBI:57597"/>
    </ligand>
</feature>
<keyword evidence="19" id="KW-1185">Reference proteome</keyword>
<dbReference type="InterPro" id="IPR006109">
    <property type="entry name" value="G3P_DH_NAD-dep_C"/>
</dbReference>
<feature type="binding site" evidence="10">
    <location>
        <position position="257"/>
    </location>
    <ligand>
        <name>NADPH</name>
        <dbReference type="ChEBI" id="CHEBI:57783"/>
    </ligand>
</feature>
<dbReference type="GO" id="GO:0046168">
    <property type="term" value="P:glycerol-3-phosphate catabolic process"/>
    <property type="evidence" value="ECO:0007669"/>
    <property type="project" value="InterPro"/>
</dbReference>